<keyword evidence="5 8" id="KW-0472">Membrane</keyword>
<feature type="domain" description="MotA/TolQ/ExbB proton channel" evidence="10">
    <location>
        <begin position="311"/>
        <end position="426"/>
    </location>
</feature>
<dbReference type="PANTHER" id="PTHR30625">
    <property type="entry name" value="PROTEIN TOLQ"/>
    <property type="match status" value="1"/>
</dbReference>
<dbReference type="PANTHER" id="PTHR30625:SF11">
    <property type="entry name" value="MOTA_TOLQ_EXBB PROTON CHANNEL DOMAIN-CONTAINING PROTEIN"/>
    <property type="match status" value="1"/>
</dbReference>
<keyword evidence="6" id="KW-0653">Protein transport</keyword>
<keyword evidence="12" id="KW-1185">Reference proteome</keyword>
<evidence type="ECO:0000259" key="10">
    <source>
        <dbReference type="Pfam" id="PF01618"/>
    </source>
</evidence>
<organism evidence="11 12">
    <name type="scientific">Motilimonas cestriensis</name>
    <dbReference type="NCBI Taxonomy" id="2742685"/>
    <lineage>
        <taxon>Bacteria</taxon>
        <taxon>Pseudomonadati</taxon>
        <taxon>Pseudomonadota</taxon>
        <taxon>Gammaproteobacteria</taxon>
        <taxon>Alteromonadales</taxon>
        <taxon>Alteromonadales genera incertae sedis</taxon>
        <taxon>Motilimonas</taxon>
    </lineage>
</organism>
<feature type="chain" id="PRO_5046348457" evidence="9">
    <location>
        <begin position="19"/>
        <end position="462"/>
    </location>
</feature>
<dbReference type="PIRSF" id="PIRSF037714">
    <property type="entry name" value="TolR"/>
    <property type="match status" value="1"/>
</dbReference>
<reference evidence="11 12" key="1">
    <citation type="journal article" date="2022" name="Environ. Microbiol. Rep.">
        <title>Eco-phylogenetic analyses reveal divergent evolution of vitamin B12 metabolism in the marine bacterial family 'Psychromonadaceae'.</title>
        <authorList>
            <person name="Jin X."/>
            <person name="Yang Y."/>
            <person name="Cao H."/>
            <person name="Gao B."/>
            <person name="Zhao Z."/>
        </authorList>
    </citation>
    <scope>NUCLEOTIDE SEQUENCE [LARGE SCALE GENOMIC DNA]</scope>
    <source>
        <strain evidence="11 12">MKS20</strain>
    </source>
</reference>
<gene>
    <name evidence="11" type="ORF">K6Y31_09425</name>
</gene>
<feature type="coiled-coil region" evidence="7">
    <location>
        <begin position="21"/>
        <end position="98"/>
    </location>
</feature>
<keyword evidence="9" id="KW-0732">Signal</keyword>
<name>A0ABS8W7S4_9GAMM</name>
<evidence type="ECO:0000256" key="6">
    <source>
        <dbReference type="RuleBase" id="RU004057"/>
    </source>
</evidence>
<evidence type="ECO:0000313" key="12">
    <source>
        <dbReference type="Proteomes" id="UP001201273"/>
    </source>
</evidence>
<evidence type="ECO:0000256" key="8">
    <source>
        <dbReference type="SAM" id="Phobius"/>
    </source>
</evidence>
<keyword evidence="6" id="KW-0813">Transport</keyword>
<comment type="similarity">
    <text evidence="6">Belongs to the exbB/tolQ family.</text>
</comment>
<evidence type="ECO:0000256" key="2">
    <source>
        <dbReference type="ARBA" id="ARBA00022475"/>
    </source>
</evidence>
<keyword evidence="3 8" id="KW-0812">Transmembrane</keyword>
<dbReference type="RefSeq" id="WP_233052541.1">
    <property type="nucleotide sequence ID" value="NZ_JAIMJA010000008.1"/>
</dbReference>
<evidence type="ECO:0000256" key="7">
    <source>
        <dbReference type="SAM" id="Coils"/>
    </source>
</evidence>
<evidence type="ECO:0000256" key="5">
    <source>
        <dbReference type="ARBA" id="ARBA00023136"/>
    </source>
</evidence>
<comment type="subcellular location">
    <subcellularLocation>
        <location evidence="1">Cell membrane</location>
        <topology evidence="1">Multi-pass membrane protein</topology>
    </subcellularLocation>
    <subcellularLocation>
        <location evidence="6">Membrane</location>
        <topology evidence="6">Multi-pass membrane protein</topology>
    </subcellularLocation>
</comment>
<keyword evidence="2" id="KW-1003">Cell membrane</keyword>
<dbReference type="Proteomes" id="UP001201273">
    <property type="component" value="Unassembled WGS sequence"/>
</dbReference>
<evidence type="ECO:0000313" key="11">
    <source>
        <dbReference type="EMBL" id="MCE2595036.1"/>
    </source>
</evidence>
<feature type="signal peptide" evidence="9">
    <location>
        <begin position="1"/>
        <end position="18"/>
    </location>
</feature>
<keyword evidence="4 8" id="KW-1133">Transmembrane helix</keyword>
<feature type="transmembrane region" description="Helical" evidence="8">
    <location>
        <begin position="385"/>
        <end position="410"/>
    </location>
</feature>
<sequence length="462" mass="50520">MKYIFLTFSLLLSSLASANQLDDLLQQVKQQQAKNQQTNSQRESDFKGDLAHWRNELAQAQARFDQVKGKADQLNAQFDQQEQQLAQLEQDLSLATDNLGEVFGVVRQMTGEFASDFSRSIISTQFPERQTFVAELSQRKALPSLTELEQLWFVLQQDMTESAKVVKFEAAVADPSGITQQQTVVRLGSFNLVSQGAYLVRDEQTGVLQHLTKPVGGDVANTLADWQVNSPSVQGFYFDPAKGDLLTMLARTPTISERITQGGVIGYCILAVLVLGLMIALVRLVRLSRVSLQIHRQMKTTKANSNNPLGRIMAVYQAYQHRSTEVLELKLDEAVLREVPALERGNSILKILAAMAPMMGLLGTVTGMIGTFQSITVFGTSDPKLMAGGISMALITTVMGLVAALPLLLIHSVLHGRANRLIILLEQQSIGLIAEQAELQAQAADASSAVKAMAKAPQLQAS</sequence>
<dbReference type="InterPro" id="IPR050790">
    <property type="entry name" value="ExbB/TolQ_transport"/>
</dbReference>
<comment type="caution">
    <text evidence="11">The sequence shown here is derived from an EMBL/GenBank/DDBJ whole genome shotgun (WGS) entry which is preliminary data.</text>
</comment>
<dbReference type="InterPro" id="IPR002898">
    <property type="entry name" value="MotA_ExbB_proton_chnl"/>
</dbReference>
<evidence type="ECO:0000256" key="9">
    <source>
        <dbReference type="SAM" id="SignalP"/>
    </source>
</evidence>
<feature type="transmembrane region" description="Helical" evidence="8">
    <location>
        <begin position="351"/>
        <end position="373"/>
    </location>
</feature>
<accession>A0ABS8W7S4</accession>
<dbReference type="EMBL" id="JAIMJA010000008">
    <property type="protein sequence ID" value="MCE2595036.1"/>
    <property type="molecule type" value="Genomic_DNA"/>
</dbReference>
<dbReference type="Pfam" id="PF01618">
    <property type="entry name" value="MotA_ExbB"/>
    <property type="match status" value="1"/>
</dbReference>
<keyword evidence="7" id="KW-0175">Coiled coil</keyword>
<evidence type="ECO:0000256" key="4">
    <source>
        <dbReference type="ARBA" id="ARBA00022989"/>
    </source>
</evidence>
<proteinExistence type="inferred from homology"/>
<feature type="transmembrane region" description="Helical" evidence="8">
    <location>
        <begin position="264"/>
        <end position="285"/>
    </location>
</feature>
<dbReference type="InterPro" id="IPR017270">
    <property type="entry name" value="MotA/TolQ/ExbB-rel"/>
</dbReference>
<protein>
    <submittedName>
        <fullName evidence="11">MotA/TolQ/ExbB proton channel family protein</fullName>
    </submittedName>
</protein>
<evidence type="ECO:0000256" key="1">
    <source>
        <dbReference type="ARBA" id="ARBA00004651"/>
    </source>
</evidence>
<evidence type="ECO:0000256" key="3">
    <source>
        <dbReference type="ARBA" id="ARBA00022692"/>
    </source>
</evidence>